<dbReference type="PANTHER" id="PTHR30349">
    <property type="entry name" value="PHAGE INTEGRASE-RELATED"/>
    <property type="match status" value="1"/>
</dbReference>
<gene>
    <name evidence="5" type="ORF">N5A56_005100</name>
</gene>
<keyword evidence="2" id="KW-0238">DNA-binding</keyword>
<dbReference type="Pfam" id="PF00589">
    <property type="entry name" value="Phage_integrase"/>
    <property type="match status" value="1"/>
</dbReference>
<dbReference type="InterPro" id="IPR013762">
    <property type="entry name" value="Integrase-like_cat_sf"/>
</dbReference>
<evidence type="ECO:0000313" key="5">
    <source>
        <dbReference type="EMBL" id="MDD7913834.1"/>
    </source>
</evidence>
<reference evidence="5" key="1">
    <citation type="submission" date="2023-02" db="EMBL/GenBank/DDBJ databases">
        <title>Polaribacter ponticola sp. nov., isolated from seawater.</title>
        <authorList>
            <person name="Baek J.H."/>
            <person name="Kim J.M."/>
            <person name="Choi D.G."/>
            <person name="Jeon C.O."/>
        </authorList>
    </citation>
    <scope>NUCLEOTIDE SEQUENCE</scope>
    <source>
        <strain evidence="5">MSW5</strain>
    </source>
</reference>
<evidence type="ECO:0000259" key="4">
    <source>
        <dbReference type="PROSITE" id="PS51898"/>
    </source>
</evidence>
<dbReference type="InterPro" id="IPR050090">
    <property type="entry name" value="Tyrosine_recombinase_XerCD"/>
</dbReference>
<name>A0ABT5S7P2_9FLAO</name>
<protein>
    <submittedName>
        <fullName evidence="5">Tyrosine-type recombinase/integrase</fullName>
    </submittedName>
</protein>
<dbReference type="InterPro" id="IPR002104">
    <property type="entry name" value="Integrase_catalytic"/>
</dbReference>
<dbReference type="Gene3D" id="1.10.443.10">
    <property type="entry name" value="Intergrase catalytic core"/>
    <property type="match status" value="1"/>
</dbReference>
<dbReference type="Proteomes" id="UP001151478">
    <property type="component" value="Unassembled WGS sequence"/>
</dbReference>
<dbReference type="Gene3D" id="1.10.150.130">
    <property type="match status" value="1"/>
</dbReference>
<proteinExistence type="inferred from homology"/>
<dbReference type="InterPro" id="IPR010998">
    <property type="entry name" value="Integrase_recombinase_N"/>
</dbReference>
<sequence length="374" mass="43903">MKKITLSTAKLRNKNVLTIEFIFDLEIKKRLKSLDIINWSQTLRSYYVELSLENLRIVFTHLKNPNWHIDYATLQQFINKSKITEKQKSHLIDKIPESIKNDLNKYKKWLYQKRLSKNTINTYVDVTTTYIKYALLKKADIYSTKIVEAFSYDYIYIPNKSISYQNQFISGIKKFFEYKGFSYEEVHLERPRKEKRLPIVLSGNEIKAIFNTITNLKHKVLLSLLYSGGLRIGEAINLEITDIDSERMLIHIKQAKGKKDRYTLLSPAFVKILREYYIAYKPEKYLFEGQKGGKYSNTSAQKVLKNALFKAGIKKKITLHSLRHSFATHLLEKGTDIRYIQELLGHSSPKTTMIYTHVTDTSLKKIKNPFDDLF</sequence>
<keyword evidence="3" id="KW-0233">DNA recombination</keyword>
<keyword evidence="6" id="KW-1185">Reference proteome</keyword>
<evidence type="ECO:0000313" key="6">
    <source>
        <dbReference type="Proteomes" id="UP001151478"/>
    </source>
</evidence>
<dbReference type="PANTHER" id="PTHR30349:SF41">
    <property type="entry name" value="INTEGRASE_RECOMBINASE PROTEIN MJ0367-RELATED"/>
    <property type="match status" value="1"/>
</dbReference>
<dbReference type="SUPFAM" id="SSF56349">
    <property type="entry name" value="DNA breaking-rejoining enzymes"/>
    <property type="match status" value="1"/>
</dbReference>
<evidence type="ECO:0000256" key="1">
    <source>
        <dbReference type="ARBA" id="ARBA00008857"/>
    </source>
</evidence>
<dbReference type="InterPro" id="IPR011010">
    <property type="entry name" value="DNA_brk_join_enz"/>
</dbReference>
<feature type="domain" description="Tyr recombinase" evidence="4">
    <location>
        <begin position="196"/>
        <end position="368"/>
    </location>
</feature>
<accession>A0ABT5S7P2</accession>
<evidence type="ECO:0000256" key="2">
    <source>
        <dbReference type="ARBA" id="ARBA00023125"/>
    </source>
</evidence>
<organism evidence="5 6">
    <name type="scientific">Polaribacter ponticola</name>
    <dbReference type="NCBI Taxonomy" id="2978475"/>
    <lineage>
        <taxon>Bacteria</taxon>
        <taxon>Pseudomonadati</taxon>
        <taxon>Bacteroidota</taxon>
        <taxon>Flavobacteriia</taxon>
        <taxon>Flavobacteriales</taxon>
        <taxon>Flavobacteriaceae</taxon>
    </lineage>
</organism>
<dbReference type="PROSITE" id="PS51898">
    <property type="entry name" value="TYR_RECOMBINASE"/>
    <property type="match status" value="1"/>
</dbReference>
<dbReference type="EMBL" id="JAOSLC020000003">
    <property type="protein sequence ID" value="MDD7913834.1"/>
    <property type="molecule type" value="Genomic_DNA"/>
</dbReference>
<dbReference type="RefSeq" id="WP_265724514.1">
    <property type="nucleotide sequence ID" value="NZ_JAOSLC020000003.1"/>
</dbReference>
<comment type="caution">
    <text evidence="5">The sequence shown here is derived from an EMBL/GenBank/DDBJ whole genome shotgun (WGS) entry which is preliminary data.</text>
</comment>
<evidence type="ECO:0000256" key="3">
    <source>
        <dbReference type="ARBA" id="ARBA00023172"/>
    </source>
</evidence>
<comment type="similarity">
    <text evidence="1">Belongs to the 'phage' integrase family.</text>
</comment>